<dbReference type="Proteomes" id="UP000678513">
    <property type="component" value="Chromosome"/>
</dbReference>
<evidence type="ECO:0000259" key="3">
    <source>
        <dbReference type="Pfam" id="PF01551"/>
    </source>
</evidence>
<dbReference type="PANTHER" id="PTHR21666">
    <property type="entry name" value="PEPTIDASE-RELATED"/>
    <property type="match status" value="1"/>
</dbReference>
<protein>
    <submittedName>
        <fullName evidence="4">Peptidoglycan DD-metalloendopeptidase family protein</fullName>
    </submittedName>
</protein>
<dbReference type="SUPFAM" id="SSF51261">
    <property type="entry name" value="Duplicated hybrid motif"/>
    <property type="match status" value="1"/>
</dbReference>
<gene>
    <name evidence="4" type="ORF">J5A65_07965</name>
</gene>
<dbReference type="Pfam" id="PF01551">
    <property type="entry name" value="Peptidase_M23"/>
    <property type="match status" value="1"/>
</dbReference>
<sequence>MASARAKADDLEDKRNQLDSQIEAQKSVVEGASKDLTDAIAALDSSKTELAEAEASLAQAESRLSEAKELDSQRAAELKAAETKAEKAQADVAAAQAAYDSVDARTSEEITVITQQSGALAELSVLFNDVGTGNINQRAQLADTLFSSSALELDELTERRFRLDTAKKEADEAEAKAEELRKAAADQLEASKQAEQDAAAKRSEVAEKVAQHDAAREKADSQLNAEKGRQSELESESKDVDRRIQERIEQQKQAEAERQAREREAQQKSSADSGSSSGSSSNSGSGSSGSSSNAGFIHPVDGGISSPYGMRVHPVLGYSKLHDGTDFAAGCGTPIRAAGDGVVSERYFNAGYGNRLMIDHGSKGGTYVTTGYNHASSYVVSVGDHVSQGQVIGYVGTTGYSTGCHLHLMAWENGSVVNPMARWFK</sequence>
<dbReference type="PANTHER" id="PTHR21666:SF270">
    <property type="entry name" value="MUREIN HYDROLASE ACTIVATOR ENVC"/>
    <property type="match status" value="1"/>
</dbReference>
<organism evidence="4 5">
    <name type="scientific">Arachnia rubra</name>
    <dbReference type="NCBI Taxonomy" id="1547448"/>
    <lineage>
        <taxon>Bacteria</taxon>
        <taxon>Bacillati</taxon>
        <taxon>Actinomycetota</taxon>
        <taxon>Actinomycetes</taxon>
        <taxon>Propionibacteriales</taxon>
        <taxon>Propionibacteriaceae</taxon>
        <taxon>Arachnia</taxon>
    </lineage>
</organism>
<evidence type="ECO:0000313" key="5">
    <source>
        <dbReference type="Proteomes" id="UP000678513"/>
    </source>
</evidence>
<feature type="domain" description="M23ase beta-sheet core" evidence="3">
    <location>
        <begin position="321"/>
        <end position="419"/>
    </location>
</feature>
<feature type="compositionally biased region" description="Low complexity" evidence="2">
    <location>
        <begin position="267"/>
        <end position="294"/>
    </location>
</feature>
<name>A0ABX7Y237_9ACTN</name>
<evidence type="ECO:0000256" key="2">
    <source>
        <dbReference type="SAM" id="MobiDB-lite"/>
    </source>
</evidence>
<accession>A0ABX7Y237</accession>
<dbReference type="InterPro" id="IPR011055">
    <property type="entry name" value="Dup_hybrid_motif"/>
</dbReference>
<dbReference type="InterPro" id="IPR050570">
    <property type="entry name" value="Cell_wall_metabolism_enzyme"/>
</dbReference>
<dbReference type="Gene3D" id="1.20.120.330">
    <property type="entry name" value="Nucleotidyltransferases domain 2"/>
    <property type="match status" value="1"/>
</dbReference>
<dbReference type="EMBL" id="CP072384">
    <property type="protein sequence ID" value="QUC06911.1"/>
    <property type="molecule type" value="Genomic_DNA"/>
</dbReference>
<evidence type="ECO:0000313" key="4">
    <source>
        <dbReference type="EMBL" id="QUC06911.1"/>
    </source>
</evidence>
<feature type="compositionally biased region" description="Basic and acidic residues" evidence="2">
    <location>
        <begin position="192"/>
        <end position="266"/>
    </location>
</feature>
<keyword evidence="1" id="KW-0175">Coiled coil</keyword>
<dbReference type="InterPro" id="IPR016047">
    <property type="entry name" value="M23ase_b-sheet_dom"/>
</dbReference>
<proteinExistence type="predicted"/>
<reference evidence="4 5" key="1">
    <citation type="submission" date="2021-03" db="EMBL/GenBank/DDBJ databases">
        <title>Human Oral Microbial Genomes.</title>
        <authorList>
            <person name="Johnston C.D."/>
            <person name="Chen T."/>
            <person name="Dewhirst F.E."/>
        </authorList>
    </citation>
    <scope>NUCLEOTIDE SEQUENCE [LARGE SCALE GENOMIC DNA]</scope>
    <source>
        <strain evidence="4 5">DSMZ 100122</strain>
    </source>
</reference>
<evidence type="ECO:0000256" key="1">
    <source>
        <dbReference type="SAM" id="Coils"/>
    </source>
</evidence>
<keyword evidence="5" id="KW-1185">Reference proteome</keyword>
<dbReference type="RefSeq" id="WP_212320956.1">
    <property type="nucleotide sequence ID" value="NZ_AP024463.1"/>
</dbReference>
<feature type="compositionally biased region" description="Basic and acidic residues" evidence="2">
    <location>
        <begin position="167"/>
        <end position="184"/>
    </location>
</feature>
<dbReference type="CDD" id="cd12797">
    <property type="entry name" value="M23_peptidase"/>
    <property type="match status" value="1"/>
</dbReference>
<feature type="coiled-coil region" evidence="1">
    <location>
        <begin position="1"/>
        <end position="105"/>
    </location>
</feature>
<feature type="region of interest" description="Disordered" evidence="2">
    <location>
        <begin position="167"/>
        <end position="294"/>
    </location>
</feature>
<dbReference type="Gene3D" id="2.70.70.10">
    <property type="entry name" value="Glucose Permease (Domain IIA)"/>
    <property type="match status" value="1"/>
</dbReference>